<proteinExistence type="predicted"/>
<dbReference type="AlphaFoldDB" id="A0A0F9CLK8"/>
<dbReference type="Pfam" id="PF13646">
    <property type="entry name" value="HEAT_2"/>
    <property type="match status" value="1"/>
</dbReference>
<accession>A0A0F9CLK8</accession>
<dbReference type="InterPro" id="IPR016024">
    <property type="entry name" value="ARM-type_fold"/>
</dbReference>
<evidence type="ECO:0000313" key="1">
    <source>
        <dbReference type="EMBL" id="KKL50044.1"/>
    </source>
</evidence>
<dbReference type="Gene3D" id="1.25.10.10">
    <property type="entry name" value="Leucine-rich Repeat Variant"/>
    <property type="match status" value="1"/>
</dbReference>
<dbReference type="InterPro" id="IPR004155">
    <property type="entry name" value="PBS_lyase_HEAT"/>
</dbReference>
<name>A0A0F9CLK8_9ZZZZ</name>
<dbReference type="SMART" id="SM00567">
    <property type="entry name" value="EZ_HEAT"/>
    <property type="match status" value="2"/>
</dbReference>
<dbReference type="InterPro" id="IPR011989">
    <property type="entry name" value="ARM-like"/>
</dbReference>
<sequence length="243" mass="27438">MLRGFYFTCILLLLTLSLPSGSVSSEYRAKSGPLVVQFRDNLLTVRVNNLTLKEVLKEISKQTGIEIVSYASTEMAVSADFSDLVSDEGLKRLIRSFSFIFIYNSPNSKDVRKALTKIIIYPKTYKELHKREETMDVLSRPEDENTFDRLTDVFSKSEDPDFGAMAVDELGDLRDERAIDVLVQEVVDTDPMVRISAIHALGEIGGELVVQILTDALSDEYDHVREFAADVLKSLKERDPSYQ</sequence>
<dbReference type="SUPFAM" id="SSF48371">
    <property type="entry name" value="ARM repeat"/>
    <property type="match status" value="1"/>
</dbReference>
<organism evidence="1">
    <name type="scientific">marine sediment metagenome</name>
    <dbReference type="NCBI Taxonomy" id="412755"/>
    <lineage>
        <taxon>unclassified sequences</taxon>
        <taxon>metagenomes</taxon>
        <taxon>ecological metagenomes</taxon>
    </lineage>
</organism>
<gene>
    <name evidence="1" type="ORF">LCGC14_2309440</name>
</gene>
<protein>
    <recommendedName>
        <fullName evidence="2">HEAT repeat domain-containing protein</fullName>
    </recommendedName>
</protein>
<evidence type="ECO:0008006" key="2">
    <source>
        <dbReference type="Google" id="ProtNLM"/>
    </source>
</evidence>
<reference evidence="1" key="1">
    <citation type="journal article" date="2015" name="Nature">
        <title>Complex archaea that bridge the gap between prokaryotes and eukaryotes.</title>
        <authorList>
            <person name="Spang A."/>
            <person name="Saw J.H."/>
            <person name="Jorgensen S.L."/>
            <person name="Zaremba-Niedzwiedzka K."/>
            <person name="Martijn J."/>
            <person name="Lind A.E."/>
            <person name="van Eijk R."/>
            <person name="Schleper C."/>
            <person name="Guy L."/>
            <person name="Ettema T.J."/>
        </authorList>
    </citation>
    <scope>NUCLEOTIDE SEQUENCE</scope>
</reference>
<dbReference type="EMBL" id="LAZR01032740">
    <property type="protein sequence ID" value="KKL50044.1"/>
    <property type="molecule type" value="Genomic_DNA"/>
</dbReference>
<comment type="caution">
    <text evidence="1">The sequence shown here is derived from an EMBL/GenBank/DDBJ whole genome shotgun (WGS) entry which is preliminary data.</text>
</comment>